<organism evidence="2 3">
    <name type="scientific">Saxophila tyrrhenica</name>
    <dbReference type="NCBI Taxonomy" id="1690608"/>
    <lineage>
        <taxon>Eukaryota</taxon>
        <taxon>Fungi</taxon>
        <taxon>Dikarya</taxon>
        <taxon>Ascomycota</taxon>
        <taxon>Pezizomycotina</taxon>
        <taxon>Dothideomycetes</taxon>
        <taxon>Dothideomycetidae</taxon>
        <taxon>Mycosphaerellales</taxon>
        <taxon>Extremaceae</taxon>
        <taxon>Saxophila</taxon>
    </lineage>
</organism>
<dbReference type="EMBL" id="JAVRRT010000004">
    <property type="protein sequence ID" value="KAK5172904.1"/>
    <property type="molecule type" value="Genomic_DNA"/>
</dbReference>
<evidence type="ECO:0000256" key="1">
    <source>
        <dbReference type="SAM" id="MobiDB-lite"/>
    </source>
</evidence>
<name>A0AAV9PG99_9PEZI</name>
<sequence>MPIASRLRRLTAFPKSQSFRRHGSTAGRSSFRTRNVLPPREQPTVTNEDKTKTLRTRQHGNRELPLPPLMDPLAVEAKQRHKRPKPLRIQGQMTDFQKELASNPYARILASPVRQCQFTNARLPSDLLQRFSSVHTPTPDGSGRLDAKILPRSIDATPEDGVMYGPSSSYVINDRQALKRLNVGRQWTQLLSERLKLAYDTKAAGRKASSSKKWYEHWQRDPKMPDTVLQNLKSDVIRAVAAIIKHKDDARLVMPVAALQEFASFAWLPANTTELGEDVANSFKDFTAHVVIPTYRLQDLLGVDELPVLPFEEDVAKLGHAAVVPHESTTKLNVRLRKLCSYLSDEQSERLASVSRSDFAALTLENAEPRADEQV</sequence>
<comment type="caution">
    <text evidence="2">The sequence shown here is derived from an EMBL/GenBank/DDBJ whole genome shotgun (WGS) entry which is preliminary data.</text>
</comment>
<accession>A0AAV9PG99</accession>
<gene>
    <name evidence="2" type="ORF">LTR77_003026</name>
</gene>
<dbReference type="GeneID" id="89924373"/>
<evidence type="ECO:0000313" key="2">
    <source>
        <dbReference type="EMBL" id="KAK5172904.1"/>
    </source>
</evidence>
<dbReference type="AlphaFoldDB" id="A0AAV9PG99"/>
<protein>
    <submittedName>
        <fullName evidence="2">Uncharacterized protein</fullName>
    </submittedName>
</protein>
<dbReference type="RefSeq" id="XP_064661622.1">
    <property type="nucleotide sequence ID" value="XM_064800283.1"/>
</dbReference>
<reference evidence="2 3" key="1">
    <citation type="submission" date="2023-08" db="EMBL/GenBank/DDBJ databases">
        <title>Black Yeasts Isolated from many extreme environments.</title>
        <authorList>
            <person name="Coleine C."/>
            <person name="Stajich J.E."/>
            <person name="Selbmann L."/>
        </authorList>
    </citation>
    <scope>NUCLEOTIDE SEQUENCE [LARGE SCALE GENOMIC DNA]</scope>
    <source>
        <strain evidence="2 3">CCFEE 5935</strain>
    </source>
</reference>
<dbReference type="Proteomes" id="UP001337655">
    <property type="component" value="Unassembled WGS sequence"/>
</dbReference>
<keyword evidence="3" id="KW-1185">Reference proteome</keyword>
<feature type="region of interest" description="Disordered" evidence="1">
    <location>
        <begin position="13"/>
        <end position="69"/>
    </location>
</feature>
<proteinExistence type="predicted"/>
<evidence type="ECO:0000313" key="3">
    <source>
        <dbReference type="Proteomes" id="UP001337655"/>
    </source>
</evidence>